<evidence type="ECO:0000256" key="1">
    <source>
        <dbReference type="SAM" id="MobiDB-lite"/>
    </source>
</evidence>
<gene>
    <name evidence="2" type="ORF">MACJ_000247</name>
</gene>
<dbReference type="AlphaFoldDB" id="A0A976M3R0"/>
<evidence type="ECO:0000313" key="2">
    <source>
        <dbReference type="EMBL" id="UKJ87807.1"/>
    </source>
</evidence>
<dbReference type="Proteomes" id="UP000244803">
    <property type="component" value="Chromosome 1"/>
</dbReference>
<accession>A0A976M3R0</accession>
<feature type="region of interest" description="Disordered" evidence="1">
    <location>
        <begin position="1"/>
        <end position="22"/>
    </location>
</feature>
<proteinExistence type="predicted"/>
<name>A0A976M3R0_THEOR</name>
<evidence type="ECO:0000313" key="3">
    <source>
        <dbReference type="Proteomes" id="UP000244803"/>
    </source>
</evidence>
<protein>
    <recommendedName>
        <fullName evidence="4">Mediator of RNA polymerase II transcription subunit 10</fullName>
    </recommendedName>
</protein>
<organism evidence="2 3">
    <name type="scientific">Theileria orientalis</name>
    <dbReference type="NCBI Taxonomy" id="68886"/>
    <lineage>
        <taxon>Eukaryota</taxon>
        <taxon>Sar</taxon>
        <taxon>Alveolata</taxon>
        <taxon>Apicomplexa</taxon>
        <taxon>Aconoidasida</taxon>
        <taxon>Piroplasmida</taxon>
        <taxon>Theileriidae</taxon>
        <taxon>Theileria</taxon>
    </lineage>
</organism>
<evidence type="ECO:0008006" key="4">
    <source>
        <dbReference type="Google" id="ProtNLM"/>
    </source>
</evidence>
<dbReference type="EMBL" id="CP056065">
    <property type="protein sequence ID" value="UKJ87807.1"/>
    <property type="molecule type" value="Genomic_DNA"/>
</dbReference>
<sequence length="171" mass="19437">MNSDDDSSSNEGVRPGEESKTKVNLTQENVKELISSLLLSVVEYLTKICVICEGDDVADPQSVKNLMKYIYKFEKSLKKLQKIIEYSNNQSYDLGIVIKGLVKAVDEYANPYEWLYDNVVDKYLRSGEKLDDTLSIIDTLQSSIIERLQISKIDQEKAETQVVNEATTRID</sequence>
<reference evidence="2" key="1">
    <citation type="submission" date="2022-07" db="EMBL/GenBank/DDBJ databases">
        <title>Evaluation of T. orientalis genome assembly methods using nanopore sequencing and analysis of variation between genomes.</title>
        <authorList>
            <person name="Yam J."/>
            <person name="Micallef M.L."/>
            <person name="Liu M."/>
            <person name="Djordjevic S.P."/>
            <person name="Bogema D.R."/>
            <person name="Jenkins C."/>
        </authorList>
    </citation>
    <scope>NUCLEOTIDE SEQUENCE</scope>
    <source>
        <strain evidence="2">Fish Creek</strain>
    </source>
</reference>
<dbReference type="OrthoDB" id="360619at2759"/>